<name>A0A1M2VE51_TRAPU</name>
<dbReference type="Proteomes" id="UP000184267">
    <property type="component" value="Unassembled WGS sequence"/>
</dbReference>
<reference evidence="1 2" key="1">
    <citation type="submission" date="2016-10" db="EMBL/GenBank/DDBJ databases">
        <title>Genome sequence of the basidiomycete white-rot fungus Trametes pubescens.</title>
        <authorList>
            <person name="Makela M.R."/>
            <person name="Granchi Z."/>
            <person name="Peng M."/>
            <person name="De Vries R.P."/>
            <person name="Grigoriev I."/>
            <person name="Riley R."/>
            <person name="Hilden K."/>
        </authorList>
    </citation>
    <scope>NUCLEOTIDE SEQUENCE [LARGE SCALE GENOMIC DNA]</scope>
    <source>
        <strain evidence="1 2">FBCC735</strain>
    </source>
</reference>
<dbReference type="STRING" id="154538.A0A1M2VE51"/>
<proteinExistence type="predicted"/>
<gene>
    <name evidence="1" type="ORF">TRAPUB_3334</name>
</gene>
<organism evidence="1 2">
    <name type="scientific">Trametes pubescens</name>
    <name type="common">White-rot fungus</name>
    <dbReference type="NCBI Taxonomy" id="154538"/>
    <lineage>
        <taxon>Eukaryota</taxon>
        <taxon>Fungi</taxon>
        <taxon>Dikarya</taxon>
        <taxon>Basidiomycota</taxon>
        <taxon>Agaricomycotina</taxon>
        <taxon>Agaricomycetes</taxon>
        <taxon>Polyporales</taxon>
        <taxon>Polyporaceae</taxon>
        <taxon>Trametes</taxon>
    </lineage>
</organism>
<accession>A0A1M2VE51</accession>
<keyword evidence="2" id="KW-1185">Reference proteome</keyword>
<evidence type="ECO:0000313" key="1">
    <source>
        <dbReference type="EMBL" id="OJT05817.1"/>
    </source>
</evidence>
<dbReference type="AlphaFoldDB" id="A0A1M2VE51"/>
<protein>
    <submittedName>
        <fullName evidence="1">Uncharacterized protein</fullName>
    </submittedName>
</protein>
<dbReference type="EMBL" id="MNAD01001377">
    <property type="protein sequence ID" value="OJT05817.1"/>
    <property type="molecule type" value="Genomic_DNA"/>
</dbReference>
<sequence length="137" mass="15433">MFTVNPITFIPVTAQTLVVAPKKSCGCSCSGNRRDRCRTELRAAMGGNLKQRSGDPDARMRYTVDGYAVIVKKHCLKLVGWLSDIPFTHFSDILGGIEPIKRLHTAWRKHELYFERATPEDIANAERDPLSVHPNPR</sequence>
<dbReference type="OrthoDB" id="2757150at2759"/>
<evidence type="ECO:0000313" key="2">
    <source>
        <dbReference type="Proteomes" id="UP000184267"/>
    </source>
</evidence>
<comment type="caution">
    <text evidence="1">The sequence shown here is derived from an EMBL/GenBank/DDBJ whole genome shotgun (WGS) entry which is preliminary data.</text>
</comment>